<feature type="transmembrane region" description="Helical" evidence="2">
    <location>
        <begin position="94"/>
        <end position="110"/>
    </location>
</feature>
<feature type="transmembrane region" description="Helical" evidence="2">
    <location>
        <begin position="70"/>
        <end position="87"/>
    </location>
</feature>
<dbReference type="OrthoDB" id="9789291at2"/>
<geneLocation type="plasmid" evidence="5">
    <name>Tros</name>
</geneLocation>
<evidence type="ECO:0000259" key="3">
    <source>
        <dbReference type="Pfam" id="PF01478"/>
    </source>
</evidence>
<evidence type="ECO:0000256" key="2">
    <source>
        <dbReference type="SAM" id="Phobius"/>
    </source>
</evidence>
<evidence type="ECO:0000256" key="1">
    <source>
        <dbReference type="ARBA" id="ARBA00005801"/>
    </source>
</evidence>
<feature type="transmembrane region" description="Helical" evidence="2">
    <location>
        <begin position="191"/>
        <end position="211"/>
    </location>
</feature>
<feature type="transmembrane region" description="Helical" evidence="2">
    <location>
        <begin position="223"/>
        <end position="240"/>
    </location>
</feature>
<comment type="similarity">
    <text evidence="1">Belongs to the peptidase A24 family.</text>
</comment>
<keyword evidence="2" id="KW-1133">Transmembrane helix</keyword>
<gene>
    <name evidence="4" type="ordered locus">trd_A0872</name>
</gene>
<dbReference type="Pfam" id="PF01478">
    <property type="entry name" value="Peptidase_A24"/>
    <property type="match status" value="1"/>
</dbReference>
<keyword evidence="2" id="KW-0472">Membrane</keyword>
<dbReference type="PANTHER" id="PTHR30487">
    <property type="entry name" value="TYPE 4 PREPILIN-LIKE PROTEINS LEADER PEPTIDE-PROCESSING ENZYME"/>
    <property type="match status" value="1"/>
</dbReference>
<dbReference type="InterPro" id="IPR050882">
    <property type="entry name" value="Prepilin_peptidase/N-MTase"/>
</dbReference>
<dbReference type="Gene3D" id="1.20.120.1220">
    <property type="match status" value="1"/>
</dbReference>
<dbReference type="GO" id="GO:0004190">
    <property type="term" value="F:aspartic-type endopeptidase activity"/>
    <property type="evidence" value="ECO:0007669"/>
    <property type="project" value="InterPro"/>
</dbReference>
<name>B9L508_THERP</name>
<dbReference type="RefSeq" id="WP_012642961.1">
    <property type="nucleotide sequence ID" value="NC_011961.1"/>
</dbReference>
<evidence type="ECO:0000313" key="5">
    <source>
        <dbReference type="Proteomes" id="UP000000447"/>
    </source>
</evidence>
<dbReference type="AlphaFoldDB" id="B9L508"/>
<evidence type="ECO:0000313" key="4">
    <source>
        <dbReference type="EMBL" id="ACM06974.1"/>
    </source>
</evidence>
<proteinExistence type="inferred from homology"/>
<dbReference type="EMBL" id="CP001276">
    <property type="protein sequence ID" value="ACM06974.1"/>
    <property type="molecule type" value="Genomic_DNA"/>
</dbReference>
<dbReference type="GO" id="GO:0006465">
    <property type="term" value="P:signal peptide processing"/>
    <property type="evidence" value="ECO:0007669"/>
    <property type="project" value="TreeGrafter"/>
</dbReference>
<reference evidence="4 5" key="1">
    <citation type="journal article" date="2009" name="PLoS ONE">
        <title>Complete genome sequence of the aerobic CO-oxidizing thermophile Thermomicrobium roseum.</title>
        <authorList>
            <person name="Wu D."/>
            <person name="Raymond J."/>
            <person name="Wu M."/>
            <person name="Chatterji S."/>
            <person name="Ren Q."/>
            <person name="Graham J.E."/>
            <person name="Bryant D.A."/>
            <person name="Robb F."/>
            <person name="Colman A."/>
            <person name="Tallon L.J."/>
            <person name="Badger J.H."/>
            <person name="Madupu R."/>
            <person name="Ward N.L."/>
            <person name="Eisen J.A."/>
        </authorList>
    </citation>
    <scope>NUCLEOTIDE SEQUENCE [LARGE SCALE GENOMIC DNA]</scope>
    <source>
        <strain evidence="5">ATCC 27502 / DSM 5159 / P-2</strain>
        <plasmid evidence="4">unnamed</plasmid>
    </source>
</reference>
<feature type="transmembrane region" description="Helical" evidence="2">
    <location>
        <begin position="142"/>
        <end position="166"/>
    </location>
</feature>
<keyword evidence="2" id="KW-0812">Transmembrane</keyword>
<dbReference type="PANTHER" id="PTHR30487:SF0">
    <property type="entry name" value="PREPILIN LEADER PEPTIDASE_N-METHYLTRANSFERASE-RELATED"/>
    <property type="match status" value="1"/>
</dbReference>
<feature type="domain" description="Prepilin type IV endopeptidase peptidase" evidence="3">
    <location>
        <begin position="100"/>
        <end position="206"/>
    </location>
</feature>
<feature type="transmembrane region" description="Helical" evidence="2">
    <location>
        <begin position="116"/>
        <end position="135"/>
    </location>
</feature>
<dbReference type="KEGG" id="tro:trd_A0872"/>
<keyword evidence="5" id="KW-1185">Reference proteome</keyword>
<dbReference type="eggNOG" id="COG1989">
    <property type="taxonomic scope" value="Bacteria"/>
</dbReference>
<protein>
    <submittedName>
        <fullName evidence="4">Prepilin peptidase</fullName>
    </submittedName>
</protein>
<dbReference type="GO" id="GO:0005886">
    <property type="term" value="C:plasma membrane"/>
    <property type="evidence" value="ECO:0007669"/>
    <property type="project" value="TreeGrafter"/>
</dbReference>
<dbReference type="InterPro" id="IPR000045">
    <property type="entry name" value="Prepilin_IV_endopep_pep"/>
</dbReference>
<dbReference type="HOGENOM" id="CLU_057101_3_0_0"/>
<keyword evidence="4" id="KW-0614">Plasmid</keyword>
<dbReference type="Proteomes" id="UP000000447">
    <property type="component" value="Plasmid unnamed"/>
</dbReference>
<accession>B9L508</accession>
<sequence length="241" mass="25932">MEVAIVFLPIAALTGFALGALVELTALRLPSGQPLLARPACPVCQAPLPRWSWLIPRRCAFCRNFPRHQLLSQTAIAVLLAAAWWRFLADPLQAFRVSLSILFLALIARIDWAHHLIYLVTIIPALLLGLLLTLLASPAAFLAALVGSLAGALLFALFYGLGWLLYRRPALGSGDVLLAASIGALTGWQHLLHALALGMTAAALAAVWLLARRRASRYSYLPYGSYLAGGTILALLLWGPA</sequence>
<organism evidence="4 5">
    <name type="scientific">Thermomicrobium roseum (strain ATCC 27502 / DSM 5159 / P-2)</name>
    <dbReference type="NCBI Taxonomy" id="309801"/>
    <lineage>
        <taxon>Bacteria</taxon>
        <taxon>Pseudomonadati</taxon>
        <taxon>Thermomicrobiota</taxon>
        <taxon>Thermomicrobia</taxon>
        <taxon>Thermomicrobiales</taxon>
        <taxon>Thermomicrobiaceae</taxon>
        <taxon>Thermomicrobium</taxon>
    </lineage>
</organism>